<evidence type="ECO:0000256" key="3">
    <source>
        <dbReference type="ARBA" id="ARBA00022989"/>
    </source>
</evidence>
<reference evidence="7" key="1">
    <citation type="journal article" date="2023" name="BMC Genomics">
        <title>Chromosome-level genome assemblies of Cutaneotrichosporon spp. (Trichosporonales, Basidiomycota) reveal imbalanced evolution between nucleotide sequences and chromosome synteny.</title>
        <authorList>
            <person name="Kobayashi Y."/>
            <person name="Kayamori A."/>
            <person name="Aoki K."/>
            <person name="Shiwa Y."/>
            <person name="Matsutani M."/>
            <person name="Fujita N."/>
            <person name="Sugita T."/>
            <person name="Iwasaki W."/>
            <person name="Tanaka N."/>
            <person name="Takashima M."/>
        </authorList>
    </citation>
    <scope>NUCLEOTIDE SEQUENCE</scope>
    <source>
        <strain evidence="7">HIS019</strain>
    </source>
</reference>
<dbReference type="GO" id="GO:0005789">
    <property type="term" value="C:endoplasmic reticulum membrane"/>
    <property type="evidence" value="ECO:0007669"/>
    <property type="project" value="UniProtKB-SubCell"/>
</dbReference>
<dbReference type="GeneID" id="85493442"/>
<keyword evidence="3 6" id="KW-1133">Transmembrane helix</keyword>
<dbReference type="HAMAP" id="MF_03058">
    <property type="entry name" value="VMA21"/>
    <property type="match status" value="1"/>
</dbReference>
<feature type="short sequence motif" description="Prevents secretion from ER" evidence="6">
    <location>
        <begin position="87"/>
        <end position="90"/>
    </location>
</feature>
<evidence type="ECO:0000256" key="2">
    <source>
        <dbReference type="ARBA" id="ARBA00022824"/>
    </source>
</evidence>
<comment type="function">
    <text evidence="6">Required for the assembly of the V0 complex of the vacuolar ATPase (V-ATPase) in the endoplasmic reticulum.</text>
</comment>
<proteinExistence type="inferred from homology"/>
<evidence type="ECO:0000313" key="7">
    <source>
        <dbReference type="EMBL" id="BEI89571.1"/>
    </source>
</evidence>
<dbReference type="RefSeq" id="XP_060454837.1">
    <property type="nucleotide sequence ID" value="XM_060597999.1"/>
</dbReference>
<keyword evidence="4 6" id="KW-0472">Membrane</keyword>
<dbReference type="AlphaFoldDB" id="A0AA48L090"/>
<dbReference type="GO" id="GO:0012507">
    <property type="term" value="C:ER to Golgi transport vesicle membrane"/>
    <property type="evidence" value="ECO:0007669"/>
    <property type="project" value="UniProtKB-SubCell"/>
</dbReference>
<feature type="transmembrane region" description="Helical" evidence="6">
    <location>
        <begin position="20"/>
        <end position="41"/>
    </location>
</feature>
<name>A0AA48L090_9TREE</name>
<feature type="transmembrane region" description="Helical" evidence="6">
    <location>
        <begin position="53"/>
        <end position="74"/>
    </location>
</feature>
<comment type="similarity">
    <text evidence="6">Belongs to the VMA21 family.</text>
</comment>
<keyword evidence="2 6" id="KW-0256">Endoplasmic reticulum</keyword>
<dbReference type="GO" id="GO:0033116">
    <property type="term" value="C:endoplasmic reticulum-Golgi intermediate compartment membrane"/>
    <property type="evidence" value="ECO:0007669"/>
    <property type="project" value="UniProtKB-SubCell"/>
</dbReference>
<dbReference type="KEGG" id="ccac:CcaHIS019_0209330"/>
<evidence type="ECO:0000256" key="5">
    <source>
        <dbReference type="ARBA" id="ARBA00023329"/>
    </source>
</evidence>
<organism evidence="7 8">
    <name type="scientific">Cutaneotrichosporon cavernicola</name>
    <dbReference type="NCBI Taxonomy" id="279322"/>
    <lineage>
        <taxon>Eukaryota</taxon>
        <taxon>Fungi</taxon>
        <taxon>Dikarya</taxon>
        <taxon>Basidiomycota</taxon>
        <taxon>Agaricomycotina</taxon>
        <taxon>Tremellomycetes</taxon>
        <taxon>Trichosporonales</taxon>
        <taxon>Trichosporonaceae</taxon>
        <taxon>Cutaneotrichosporon</taxon>
    </lineage>
</organism>
<evidence type="ECO:0000256" key="6">
    <source>
        <dbReference type="HAMAP-Rule" id="MF_03058"/>
    </source>
</evidence>
<keyword evidence="1 6" id="KW-0812">Transmembrane</keyword>
<protein>
    <recommendedName>
        <fullName evidence="9">Vacuolar ATPase assembly integral membrane protein VMA21</fullName>
    </recommendedName>
</protein>
<sequence>MPPSGKMAVAPQQEGIQPRVLGKLITFALLMAVVPIGMYFSSLNWLYDGNTTYAALTAVAAANIVLAGYVYLAFAEDAAERTEAKEKKAQ</sequence>
<dbReference type="GO" id="GO:0070072">
    <property type="term" value="P:vacuolar proton-transporting V-type ATPase complex assembly"/>
    <property type="evidence" value="ECO:0007669"/>
    <property type="project" value="UniProtKB-UniRule"/>
</dbReference>
<dbReference type="PANTHER" id="PTHR31792:SF3">
    <property type="entry name" value="VACUOLAR ATPASE ASSEMBLY INTEGRAL MEMBRANE PROTEIN VMA21"/>
    <property type="match status" value="1"/>
</dbReference>
<dbReference type="InterPro" id="IPR019013">
    <property type="entry name" value="Vma21"/>
</dbReference>
<dbReference type="Pfam" id="PF09446">
    <property type="entry name" value="VMA21"/>
    <property type="match status" value="1"/>
</dbReference>
<evidence type="ECO:0008006" key="9">
    <source>
        <dbReference type="Google" id="ProtNLM"/>
    </source>
</evidence>
<dbReference type="PANTHER" id="PTHR31792">
    <property type="entry name" value="VACUOLAR ATPASE ASSEMBLY INTEGRAL MEMBRANE PROTEIN VMA21"/>
    <property type="match status" value="1"/>
</dbReference>
<evidence type="ECO:0000313" key="8">
    <source>
        <dbReference type="Proteomes" id="UP001233271"/>
    </source>
</evidence>
<keyword evidence="8" id="KW-1185">Reference proteome</keyword>
<comment type="subcellular location">
    <subcellularLocation>
        <location evidence="6">Endoplasmic reticulum membrane</location>
        <topology evidence="6">Multi-pass membrane protein</topology>
    </subcellularLocation>
    <subcellularLocation>
        <location evidence="6">Endoplasmic reticulum-Golgi intermediate compartment membrane</location>
        <topology evidence="6">Multi-pass membrane protein</topology>
    </subcellularLocation>
    <subcellularLocation>
        <location evidence="6">Cytoplasmic vesicle</location>
        <location evidence="6">COPII-coated vesicle membrane</location>
        <topology evidence="6">Multi-pass membrane protein</topology>
    </subcellularLocation>
</comment>
<keyword evidence="5 6" id="KW-0968">Cytoplasmic vesicle</keyword>
<dbReference type="Proteomes" id="UP001233271">
    <property type="component" value="Chromosome 2"/>
</dbReference>
<accession>A0AA48L090</accession>
<dbReference type="EMBL" id="AP028213">
    <property type="protein sequence ID" value="BEI89571.1"/>
    <property type="molecule type" value="Genomic_DNA"/>
</dbReference>
<gene>
    <name evidence="7" type="primary">VMA21</name>
    <name evidence="7" type="ORF">CcaverHIS019_0209330</name>
</gene>
<evidence type="ECO:0000256" key="4">
    <source>
        <dbReference type="ARBA" id="ARBA00023136"/>
    </source>
</evidence>
<evidence type="ECO:0000256" key="1">
    <source>
        <dbReference type="ARBA" id="ARBA00022692"/>
    </source>
</evidence>